<keyword evidence="2" id="KW-1185">Reference proteome</keyword>
<comment type="caution">
    <text evidence="1">The sequence shown here is derived from an EMBL/GenBank/DDBJ whole genome shotgun (WGS) entry which is preliminary data.</text>
</comment>
<organism evidence="1 2">
    <name type="scientific">Neglectibacter timonensis</name>
    <dbReference type="NCBI Taxonomy" id="1776382"/>
    <lineage>
        <taxon>Bacteria</taxon>
        <taxon>Bacillati</taxon>
        <taxon>Bacillota</taxon>
        <taxon>Clostridia</taxon>
        <taxon>Eubacteriales</taxon>
        <taxon>Oscillospiraceae</taxon>
        <taxon>Neglectibacter</taxon>
    </lineage>
</organism>
<evidence type="ECO:0000313" key="2">
    <source>
        <dbReference type="Proteomes" id="UP001524473"/>
    </source>
</evidence>
<dbReference type="Proteomes" id="UP001524473">
    <property type="component" value="Unassembled WGS sequence"/>
</dbReference>
<name>A0ABT1S4E2_9FIRM</name>
<protein>
    <submittedName>
        <fullName evidence="1">Uncharacterized protein</fullName>
    </submittedName>
</protein>
<accession>A0ABT1S4E2</accession>
<reference evidence="1 2" key="1">
    <citation type="submission" date="2022-06" db="EMBL/GenBank/DDBJ databases">
        <title>Isolation of gut microbiota from human fecal samples.</title>
        <authorList>
            <person name="Pamer E.G."/>
            <person name="Barat B."/>
            <person name="Waligurski E."/>
            <person name="Medina S."/>
            <person name="Paddock L."/>
            <person name="Mostad J."/>
        </authorList>
    </citation>
    <scope>NUCLEOTIDE SEQUENCE [LARGE SCALE GENOMIC DNA]</scope>
    <source>
        <strain evidence="1 2">DFI.9.73</strain>
    </source>
</reference>
<dbReference type="EMBL" id="JANFZH010000062">
    <property type="protein sequence ID" value="MCQ4841655.1"/>
    <property type="molecule type" value="Genomic_DNA"/>
</dbReference>
<proteinExistence type="predicted"/>
<gene>
    <name evidence="1" type="ORF">NE695_17225</name>
</gene>
<sequence length="182" mass="21253">MRKESAIIRKCSAQLTALGLDNEAVFHKSKLILKIYRDVVWSLSERAEELQRYACEIGGQDLGVGLSFLENFAPDIDQRAFEEKVCCVVQNKMLVDAVNRSLLRLKRYPLRGELYYEILTKQYVYRYNSTEKELLDELNMERSVFYDRKREAIHLFSICLFGYAIPEIMSELPRLNPNQSPT</sequence>
<dbReference type="RefSeq" id="WP_256192395.1">
    <property type="nucleotide sequence ID" value="NZ_JANFZG010000063.1"/>
</dbReference>
<evidence type="ECO:0000313" key="1">
    <source>
        <dbReference type="EMBL" id="MCQ4841655.1"/>
    </source>
</evidence>